<reference evidence="2" key="1">
    <citation type="journal article" date="2020" name="Phytopathology">
        <title>Genome Sequence Resources of Colletotrichum truncatum, C. plurivorum, C. musicola, and C. sojae: Four Species Pathogenic to Soybean (Glycine max).</title>
        <authorList>
            <person name="Rogerio F."/>
            <person name="Boufleur T.R."/>
            <person name="Ciampi-Guillardi M."/>
            <person name="Sukno S.A."/>
            <person name="Thon M.R."/>
            <person name="Massola Junior N.S."/>
            <person name="Baroncelli R."/>
        </authorList>
    </citation>
    <scope>NUCLEOTIDE SEQUENCE</scope>
    <source>
        <strain evidence="2">LFN00145</strain>
    </source>
</reference>
<organism evidence="2 3">
    <name type="scientific">Colletotrichum plurivorum</name>
    <dbReference type="NCBI Taxonomy" id="2175906"/>
    <lineage>
        <taxon>Eukaryota</taxon>
        <taxon>Fungi</taxon>
        <taxon>Dikarya</taxon>
        <taxon>Ascomycota</taxon>
        <taxon>Pezizomycotina</taxon>
        <taxon>Sordariomycetes</taxon>
        <taxon>Hypocreomycetidae</taxon>
        <taxon>Glomerellales</taxon>
        <taxon>Glomerellaceae</taxon>
        <taxon>Colletotrichum</taxon>
        <taxon>Colletotrichum orchidearum species complex</taxon>
    </lineage>
</organism>
<comment type="caution">
    <text evidence="2">The sequence shown here is derived from an EMBL/GenBank/DDBJ whole genome shotgun (WGS) entry which is preliminary data.</text>
</comment>
<name>A0A8H6K8K9_9PEZI</name>
<feature type="compositionally biased region" description="Basic and acidic residues" evidence="1">
    <location>
        <begin position="187"/>
        <end position="198"/>
    </location>
</feature>
<dbReference type="Proteomes" id="UP000654918">
    <property type="component" value="Unassembled WGS sequence"/>
</dbReference>
<evidence type="ECO:0000313" key="3">
    <source>
        <dbReference type="Proteomes" id="UP000654918"/>
    </source>
</evidence>
<proteinExistence type="predicted"/>
<feature type="compositionally biased region" description="Polar residues" evidence="1">
    <location>
        <begin position="145"/>
        <end position="170"/>
    </location>
</feature>
<evidence type="ECO:0000256" key="1">
    <source>
        <dbReference type="SAM" id="MobiDB-lite"/>
    </source>
</evidence>
<accession>A0A8H6K8K9</accession>
<feature type="region of interest" description="Disordered" evidence="1">
    <location>
        <begin position="129"/>
        <end position="198"/>
    </location>
</feature>
<sequence length="198" mass="21266">MAFGLEGIPSPSRAIDRFCDHSREPPPLQHHHTNNCESAAAPWVLGCIPVHRPLHFPHPTPAAPGATDFLAILSSSVLSGPVQPRPTVTTVVRCPVHCVCDAAALTFQSSIFNLPKIHQDVRFPIPPPPLPSLPSFLDHEAGAPHSTSRALQQQHEPPQIAPSTPTQQPCPSLSRPSTTTPTTRGRGISDETRQSTTP</sequence>
<protein>
    <submittedName>
        <fullName evidence="2">Uncharacterized protein</fullName>
    </submittedName>
</protein>
<dbReference type="EMBL" id="WIGO01000155">
    <property type="protein sequence ID" value="KAF6826388.1"/>
    <property type="molecule type" value="Genomic_DNA"/>
</dbReference>
<keyword evidence="3" id="KW-1185">Reference proteome</keyword>
<gene>
    <name evidence="2" type="ORF">CPLU01_09673</name>
</gene>
<dbReference type="AlphaFoldDB" id="A0A8H6K8K9"/>
<evidence type="ECO:0000313" key="2">
    <source>
        <dbReference type="EMBL" id="KAF6826388.1"/>
    </source>
</evidence>
<feature type="compositionally biased region" description="Low complexity" evidence="1">
    <location>
        <begin position="171"/>
        <end position="186"/>
    </location>
</feature>